<dbReference type="InterPro" id="IPR002035">
    <property type="entry name" value="VWF_A"/>
</dbReference>
<gene>
    <name evidence="3" type="ORF">TWF788_006138</name>
</gene>
<dbReference type="SMART" id="SM00327">
    <property type="entry name" value="VWA"/>
    <property type="match status" value="1"/>
</dbReference>
<dbReference type="PANTHER" id="PTHR45737:SF6">
    <property type="entry name" value="VON WILLEBRAND FACTOR A DOMAIN-CONTAINING PROTEIN 5A"/>
    <property type="match status" value="1"/>
</dbReference>
<feature type="region of interest" description="Disordered" evidence="1">
    <location>
        <begin position="383"/>
        <end position="422"/>
    </location>
</feature>
<dbReference type="Gene3D" id="3.40.50.410">
    <property type="entry name" value="von Willebrand factor, type A domain"/>
    <property type="match status" value="1"/>
</dbReference>
<evidence type="ECO:0000256" key="1">
    <source>
        <dbReference type="SAM" id="MobiDB-lite"/>
    </source>
</evidence>
<proteinExistence type="predicted"/>
<dbReference type="SUPFAM" id="SSF53300">
    <property type="entry name" value="vWA-like"/>
    <property type="match status" value="1"/>
</dbReference>
<dbReference type="PANTHER" id="PTHR45737">
    <property type="entry name" value="VON WILLEBRAND FACTOR A DOMAIN-CONTAINING PROTEIN 5A"/>
    <property type="match status" value="1"/>
</dbReference>
<feature type="compositionally biased region" description="Polar residues" evidence="1">
    <location>
        <begin position="385"/>
        <end position="400"/>
    </location>
</feature>
<dbReference type="EMBL" id="JAABOE010000003">
    <property type="protein sequence ID" value="KAF3191541.1"/>
    <property type="molecule type" value="Genomic_DNA"/>
</dbReference>
<protein>
    <recommendedName>
        <fullName evidence="2">VWFA domain-containing protein</fullName>
    </recommendedName>
</protein>
<evidence type="ECO:0000259" key="2">
    <source>
        <dbReference type="PROSITE" id="PS50234"/>
    </source>
</evidence>
<reference evidence="3 4" key="1">
    <citation type="submission" date="2019-06" db="EMBL/GenBank/DDBJ databases">
        <authorList>
            <person name="Palmer J.M."/>
        </authorList>
    </citation>
    <scope>NUCLEOTIDE SEQUENCE [LARGE SCALE GENOMIC DNA]</scope>
    <source>
        <strain evidence="3 4">TWF788</strain>
    </source>
</reference>
<dbReference type="AlphaFoldDB" id="A0A7C8U6D6"/>
<evidence type="ECO:0000313" key="3">
    <source>
        <dbReference type="EMBL" id="KAF3191541.1"/>
    </source>
</evidence>
<feature type="domain" description="VWFA" evidence="2">
    <location>
        <begin position="182"/>
        <end position="367"/>
    </location>
</feature>
<dbReference type="Pfam" id="PF13768">
    <property type="entry name" value="VWA_3"/>
    <property type="match status" value="1"/>
</dbReference>
<dbReference type="PROSITE" id="PS50234">
    <property type="entry name" value="VWFA"/>
    <property type="match status" value="1"/>
</dbReference>
<sequence>MGYALFQISLGKVSPNSSIIISVTYIHIISSDTIEDSIRLTIPAGLASRPGRAPASEVTQPEVATPKNAVTITIGIVNKSQIISLDCISHHATTTYGFSDDSWKGLSPLERQDRFQNNKAYVEFASREFFKEHFVLIWTVPGIDHARCTAEVLDPPTMGKPETIAFALTLVSNIDLDPEEHEYIFLVDSSRSMSGTRIKSANEILKLMLNRLPSQKRSSFNIYYFSTSASSILSGGESLGYDKDHVTTATNRLQTSTSGSTNINAALTTVFNKRDTSRPRCSVIVITDGLDWGVTDAMHTVQNNATSAAAKSQLLRVFVVGLGDDVSRGMCEALARAGSGATTYVSESQLADRDHLDQKAKILITSINRAPIRVHSIDWGMEPAQNASEPNASGNNLSTRSKLDERKVGPASKGDNLPEPMAIQQTPQPGTLFWAIRSSWYAIARGNLGNRKKSIIRYEIPGSTIFRGRIEVNWNIRRGKPIHCIAARALIQALEDKAASITNTMDKYENECEIIRLGKVYNLASTQTSFIATSDGVGTQTYIGSNASPGQRSLLAAVPSSNGPDTGPDTAQVYQSDYSFASASSGTDMSNFMAFAPMSFISLANIHAGSEDDFTMISAPDTSPESEEISTIIAAQSSNGVFDPSTVEKVAFPRTGIPAIPAFISILEDRDQVKKQIWVAICVIAFFQQKHASQEDEWLAAKSKAENFVKTTLCCIFGLDSQKSENIYINSLNDAEGHFLW</sequence>
<dbReference type="InterPro" id="IPR036465">
    <property type="entry name" value="vWFA_dom_sf"/>
</dbReference>
<organism evidence="3 4">
    <name type="scientific">Orbilia oligospora</name>
    <name type="common">Nematode-trapping fungus</name>
    <name type="synonym">Arthrobotrys oligospora</name>
    <dbReference type="NCBI Taxonomy" id="2813651"/>
    <lineage>
        <taxon>Eukaryota</taxon>
        <taxon>Fungi</taxon>
        <taxon>Dikarya</taxon>
        <taxon>Ascomycota</taxon>
        <taxon>Pezizomycotina</taxon>
        <taxon>Orbiliomycetes</taxon>
        <taxon>Orbiliales</taxon>
        <taxon>Orbiliaceae</taxon>
        <taxon>Orbilia</taxon>
    </lineage>
</organism>
<name>A0A7C8U6D6_ORBOL</name>
<evidence type="ECO:0000313" key="4">
    <source>
        <dbReference type="Proteomes" id="UP000479691"/>
    </source>
</evidence>
<comment type="caution">
    <text evidence="3">The sequence shown here is derived from an EMBL/GenBank/DDBJ whole genome shotgun (WGS) entry which is preliminary data.</text>
</comment>
<dbReference type="Proteomes" id="UP000479691">
    <property type="component" value="Unassembled WGS sequence"/>
</dbReference>
<accession>A0A7C8U6D6</accession>